<reference evidence="2 3" key="2">
    <citation type="submission" date="2018-11" db="EMBL/GenBank/DDBJ databases">
        <authorList>
            <consortium name="Pathogen Informatics"/>
        </authorList>
    </citation>
    <scope>NUCLEOTIDE SEQUENCE [LARGE SCALE GENOMIC DNA]</scope>
</reference>
<feature type="compositionally biased region" description="Polar residues" evidence="1">
    <location>
        <begin position="1031"/>
        <end position="1042"/>
    </location>
</feature>
<dbReference type="EMBL" id="UYSG01010905">
    <property type="protein sequence ID" value="VDL59429.1"/>
    <property type="molecule type" value="Genomic_DNA"/>
</dbReference>
<feature type="compositionally biased region" description="Basic and acidic residues" evidence="1">
    <location>
        <begin position="270"/>
        <end position="280"/>
    </location>
</feature>
<feature type="compositionally biased region" description="Polar residues" evidence="1">
    <location>
        <begin position="286"/>
        <end position="300"/>
    </location>
</feature>
<gene>
    <name evidence="2" type="ORF">HDID_LOCUS7111</name>
</gene>
<feature type="region of interest" description="Disordered" evidence="1">
    <location>
        <begin position="264"/>
        <end position="300"/>
    </location>
</feature>
<evidence type="ECO:0000313" key="4">
    <source>
        <dbReference type="WBParaSite" id="HDID_0000711301-mRNA-1"/>
    </source>
</evidence>
<dbReference type="Proteomes" id="UP000274504">
    <property type="component" value="Unassembled WGS sequence"/>
</dbReference>
<feature type="compositionally biased region" description="Polar residues" evidence="1">
    <location>
        <begin position="700"/>
        <end position="713"/>
    </location>
</feature>
<feature type="compositionally biased region" description="Basic residues" evidence="1">
    <location>
        <begin position="613"/>
        <end position="623"/>
    </location>
</feature>
<feature type="region of interest" description="Disordered" evidence="1">
    <location>
        <begin position="1138"/>
        <end position="1166"/>
    </location>
</feature>
<dbReference type="OrthoDB" id="6250648at2759"/>
<feature type="compositionally biased region" description="Low complexity" evidence="1">
    <location>
        <begin position="552"/>
        <end position="562"/>
    </location>
</feature>
<evidence type="ECO:0000256" key="1">
    <source>
        <dbReference type="SAM" id="MobiDB-lite"/>
    </source>
</evidence>
<name>A0A0R3SQ09_HYMDI</name>
<evidence type="ECO:0000313" key="2">
    <source>
        <dbReference type="EMBL" id="VDL59429.1"/>
    </source>
</evidence>
<feature type="compositionally biased region" description="Polar residues" evidence="1">
    <location>
        <begin position="1088"/>
        <end position="1097"/>
    </location>
</feature>
<sequence>MLTRNRGKSKSVVEMLGLVKRTKRRAINSASSTYQKNNGTKTTTRISRRDTFVRQSKMRLSSDSLEQSVTEGTEDTIPFRLSSNSRQHDVVSQADCLPDANNKAYKLTDKATQQMLREISLTGRLFISREKYKQHAKDVADELSNLEKASDPEVLLKGPRQTELFTKIVGALSEINEDLDKKDAFLASQRLLRPNMRLFLRPRRECLAVARSVKRVKSYLRPNPRRTRYANAVTTSRRRTGVDRNVRVAAKKLAQAKSQAAAAQVLRQTSGDKKITEVRRGRPRKSQTQDSANPATPSPIATIQTRHKQFGNISKHIDWKYCYSATDYTLRSSRTETIASRRRRAQATQANLDENEVHVSDQGEVGEQTETQEEQNFVEEPHHNVDLDDSEPERHVDVERNVTSHPRSPVAGSYSRPSTGRSSHRELDNRAVRRRGAFATPRLSGASGEPEPPRARNVRRVDNPQLSVLERLVLGFVDCRVMVDDNSDSISVKGMSEKEMRVLLLRAENAHFVTKNVSIYDENNEKKYGVILCIPSTKPSAAATESRSAENSSQSQQQSDSSLENGNQQDFPEEEANEDLSFSGDEVDWNTDYRRRTTQQPYQRPSPLDRFRTPRFNRVRSPRPSHPPNSSTERQSGGTEGEGSAESTTPHPALPPFRRHRRFVRKVYTGTSTVPKILNRRTLINRPQALANSVGGGPVPQSQVHSTSSFLSSHPANNQPVVMQLDAQAVPVSVAENPVPSSMSPLADNETRVASAESTNIVMNVSSAPSPQVSMNPDSLQLSSEQFNPASAMSASQLLRLKRNQDENQHQQARPPLTTSITPVAVTSSQTITSVAMATPIAQVSPSVQQQQLSLQHPQFRSQRKLNPAQGLRVETGGPANHNVDLDDGTDFELSTTSLPPQLPLPQQPMSVTPTLPTPAHPLQTVTVFSPPPTQSITPRPPGFFSTPGFIPSIRPAIVSVVRPVAPVLPSRSTTTMITGATTDGSFLTGRPLVATSVTRSDVSPPSSTNGNSESRRPVVHKCHSIRRLSPKSSPIPENNGTAPAATVTAKPSANSQLLKSLLQNGAHNSPGCTSSLLSLSSTQLQSRPNPLSTSSRVLPGGSQVVSPQVGPAHQSRGTWQLGGRAIVVGASVIKPTFSAPRSGTPLSTSQPSIPPQDSNESAQFY</sequence>
<feature type="region of interest" description="Disordered" evidence="1">
    <location>
        <begin position="542"/>
        <end position="662"/>
    </location>
</feature>
<feature type="compositionally biased region" description="Basic and acidic residues" evidence="1">
    <location>
        <begin position="379"/>
        <end position="402"/>
    </location>
</feature>
<feature type="region of interest" description="Disordered" evidence="1">
    <location>
        <begin position="693"/>
        <end position="713"/>
    </location>
</feature>
<protein>
    <submittedName>
        <fullName evidence="4">CCHC-type domain-containing protein</fullName>
    </submittedName>
</protein>
<feature type="region of interest" description="Disordered" evidence="1">
    <location>
        <begin position="337"/>
        <end position="459"/>
    </location>
</feature>
<feature type="region of interest" description="Disordered" evidence="1">
    <location>
        <begin position="1028"/>
        <end position="1047"/>
    </location>
</feature>
<feature type="compositionally biased region" description="Polar residues" evidence="1">
    <location>
        <begin position="996"/>
        <end position="1013"/>
    </location>
</feature>
<feature type="region of interest" description="Disordered" evidence="1">
    <location>
        <begin position="996"/>
        <end position="1021"/>
    </location>
</feature>
<feature type="compositionally biased region" description="Polar residues" evidence="1">
    <location>
        <begin position="542"/>
        <end position="551"/>
    </location>
</feature>
<proteinExistence type="predicted"/>
<organism evidence="4">
    <name type="scientific">Hymenolepis diminuta</name>
    <name type="common">Rat tapeworm</name>
    <dbReference type="NCBI Taxonomy" id="6216"/>
    <lineage>
        <taxon>Eukaryota</taxon>
        <taxon>Metazoa</taxon>
        <taxon>Spiralia</taxon>
        <taxon>Lophotrochozoa</taxon>
        <taxon>Platyhelminthes</taxon>
        <taxon>Cestoda</taxon>
        <taxon>Eucestoda</taxon>
        <taxon>Cyclophyllidea</taxon>
        <taxon>Hymenolepididae</taxon>
        <taxon>Hymenolepis</taxon>
    </lineage>
</organism>
<feature type="compositionally biased region" description="Polar residues" evidence="1">
    <location>
        <begin position="1140"/>
        <end position="1166"/>
    </location>
</feature>
<feature type="region of interest" description="Disordered" evidence="1">
    <location>
        <begin position="1082"/>
        <end position="1118"/>
    </location>
</feature>
<dbReference type="WBParaSite" id="HDID_0000711301-mRNA-1">
    <property type="protein sequence ID" value="HDID_0000711301-mRNA-1"/>
    <property type="gene ID" value="HDID_0000711301"/>
</dbReference>
<reference evidence="4" key="1">
    <citation type="submission" date="2017-02" db="UniProtKB">
        <authorList>
            <consortium name="WormBaseParasite"/>
        </authorList>
    </citation>
    <scope>IDENTIFICATION</scope>
</reference>
<accession>A0A0R3SQ09</accession>
<evidence type="ECO:0000313" key="3">
    <source>
        <dbReference type="Proteomes" id="UP000274504"/>
    </source>
</evidence>
<dbReference type="AlphaFoldDB" id="A0A0R3SQ09"/>